<proteinExistence type="predicted"/>
<sequence length="161" mass="18254">MATESPTEKHPQEIPNRTDLTLMTPAMEMTTTVTCICSKLCKNQHGLKIHQARIKCLEREVEVQRTGPGPGERQEEPGQEANHRSQSLHIPEPPNPNRVVQQQQIKWPPANRRSEWLQFDEDVSTIIQATAKGDVNSRLQAISTIIVSYGSKIWTDREGQH</sequence>
<organism evidence="2 3">
    <name type="scientific">Takifugu flavidus</name>
    <name type="common">sansaifugu</name>
    <dbReference type="NCBI Taxonomy" id="433684"/>
    <lineage>
        <taxon>Eukaryota</taxon>
        <taxon>Metazoa</taxon>
        <taxon>Chordata</taxon>
        <taxon>Craniata</taxon>
        <taxon>Vertebrata</taxon>
        <taxon>Euteleostomi</taxon>
        <taxon>Actinopterygii</taxon>
        <taxon>Neopterygii</taxon>
        <taxon>Teleostei</taxon>
        <taxon>Neoteleostei</taxon>
        <taxon>Acanthomorphata</taxon>
        <taxon>Eupercaria</taxon>
        <taxon>Tetraodontiformes</taxon>
        <taxon>Tetradontoidea</taxon>
        <taxon>Tetraodontidae</taxon>
        <taxon>Takifugu</taxon>
    </lineage>
</organism>
<keyword evidence="3" id="KW-1185">Reference proteome</keyword>
<evidence type="ECO:0000313" key="3">
    <source>
        <dbReference type="Proteomes" id="UP000324091"/>
    </source>
</evidence>
<feature type="region of interest" description="Disordered" evidence="1">
    <location>
        <begin position="60"/>
        <end position="101"/>
    </location>
</feature>
<evidence type="ECO:0000313" key="2">
    <source>
        <dbReference type="EMBL" id="TWW59867.1"/>
    </source>
</evidence>
<protein>
    <submittedName>
        <fullName evidence="2">Uncharacterized protein</fullName>
    </submittedName>
</protein>
<accession>A0A5C6N2G4</accession>
<reference evidence="2 3" key="1">
    <citation type="submission" date="2019-04" db="EMBL/GenBank/DDBJ databases">
        <title>Chromosome genome assembly for Takifugu flavidus.</title>
        <authorList>
            <person name="Xiao S."/>
        </authorList>
    </citation>
    <scope>NUCLEOTIDE SEQUENCE [LARGE SCALE GENOMIC DNA]</scope>
    <source>
        <strain evidence="2">HTHZ2018</strain>
        <tissue evidence="2">Muscle</tissue>
    </source>
</reference>
<dbReference type="AlphaFoldDB" id="A0A5C6N2G4"/>
<dbReference type="EMBL" id="RHFK02000019">
    <property type="protein sequence ID" value="TWW59867.1"/>
    <property type="molecule type" value="Genomic_DNA"/>
</dbReference>
<comment type="caution">
    <text evidence="2">The sequence shown here is derived from an EMBL/GenBank/DDBJ whole genome shotgun (WGS) entry which is preliminary data.</text>
</comment>
<feature type="compositionally biased region" description="Basic and acidic residues" evidence="1">
    <location>
        <begin position="1"/>
        <end position="12"/>
    </location>
</feature>
<gene>
    <name evidence="2" type="ORF">D4764_06G0013970</name>
</gene>
<dbReference type="Proteomes" id="UP000324091">
    <property type="component" value="Chromosome 6"/>
</dbReference>
<evidence type="ECO:0000256" key="1">
    <source>
        <dbReference type="SAM" id="MobiDB-lite"/>
    </source>
</evidence>
<name>A0A5C6N2G4_9TELE</name>
<feature type="region of interest" description="Disordered" evidence="1">
    <location>
        <begin position="1"/>
        <end position="21"/>
    </location>
</feature>